<name>A0A182STU6_9DIPT</name>
<keyword evidence="3" id="KW-1185">Reference proteome</keyword>
<feature type="region of interest" description="Disordered" evidence="1">
    <location>
        <begin position="218"/>
        <end position="242"/>
    </location>
</feature>
<protein>
    <submittedName>
        <fullName evidence="2">Uncharacterized protein</fullName>
    </submittedName>
</protein>
<dbReference type="EnsemblMetazoa" id="AMAM013267-RA">
    <property type="protein sequence ID" value="AMAM013267-PA"/>
    <property type="gene ID" value="AMAM013267"/>
</dbReference>
<sequence length="242" mass="25654">MPQSTTTNQHNAGVNVCSSHQQLSFDTAATAAATMNIGHGTSVAPRSRPKPTQQHTSTTPSIGLTLAAIPLNPSPKNVISPIPAAIVECDKFVANFDDKFLGASVPRHSPAEGDSNSFKFAVPSAAVSPAALLSPFEQDPMSTSTTTVSIRPRPTVLSHTQQHMLSNSNSEKSLVSPLSGSSTWNPFGDPSPFSPISTLTEDQLFGAEFDKLRLEGSQTSIVTSPEEMKSDRCVSYWGSQRG</sequence>
<feature type="region of interest" description="Disordered" evidence="1">
    <location>
        <begin position="39"/>
        <end position="61"/>
    </location>
</feature>
<proteinExistence type="predicted"/>
<dbReference type="VEuPathDB" id="VectorBase:AMAM013267"/>
<reference evidence="3" key="1">
    <citation type="submission" date="2013-09" db="EMBL/GenBank/DDBJ databases">
        <title>The Genome Sequence of Anopheles maculatus species B.</title>
        <authorList>
            <consortium name="The Broad Institute Genomics Platform"/>
            <person name="Neafsey D.E."/>
            <person name="Besansky N."/>
            <person name="Howell P."/>
            <person name="Walton C."/>
            <person name="Young S.K."/>
            <person name="Zeng Q."/>
            <person name="Gargeya S."/>
            <person name="Fitzgerald M."/>
            <person name="Haas B."/>
            <person name="Abouelleil A."/>
            <person name="Allen A.W."/>
            <person name="Alvarado L."/>
            <person name="Arachchi H.M."/>
            <person name="Berlin A.M."/>
            <person name="Chapman S.B."/>
            <person name="Gainer-Dewar J."/>
            <person name="Goldberg J."/>
            <person name="Griggs A."/>
            <person name="Gujja S."/>
            <person name="Hansen M."/>
            <person name="Howarth C."/>
            <person name="Imamovic A."/>
            <person name="Ireland A."/>
            <person name="Larimer J."/>
            <person name="McCowan C."/>
            <person name="Murphy C."/>
            <person name="Pearson M."/>
            <person name="Poon T.W."/>
            <person name="Priest M."/>
            <person name="Roberts A."/>
            <person name="Saif S."/>
            <person name="Shea T."/>
            <person name="Sisk P."/>
            <person name="Sykes S."/>
            <person name="Wortman J."/>
            <person name="Nusbaum C."/>
            <person name="Birren B."/>
        </authorList>
    </citation>
    <scope>NUCLEOTIDE SEQUENCE [LARGE SCALE GENOMIC DNA]</scope>
    <source>
        <strain evidence="3">maculatus3</strain>
    </source>
</reference>
<dbReference type="Proteomes" id="UP000075901">
    <property type="component" value="Unassembled WGS sequence"/>
</dbReference>
<evidence type="ECO:0000313" key="3">
    <source>
        <dbReference type="Proteomes" id="UP000075901"/>
    </source>
</evidence>
<evidence type="ECO:0000256" key="1">
    <source>
        <dbReference type="SAM" id="MobiDB-lite"/>
    </source>
</evidence>
<feature type="compositionally biased region" description="Polar residues" evidence="1">
    <location>
        <begin position="50"/>
        <end position="61"/>
    </location>
</feature>
<dbReference type="AlphaFoldDB" id="A0A182STU6"/>
<organism evidence="2 3">
    <name type="scientific">Anopheles maculatus</name>
    <dbReference type="NCBI Taxonomy" id="74869"/>
    <lineage>
        <taxon>Eukaryota</taxon>
        <taxon>Metazoa</taxon>
        <taxon>Ecdysozoa</taxon>
        <taxon>Arthropoda</taxon>
        <taxon>Hexapoda</taxon>
        <taxon>Insecta</taxon>
        <taxon>Pterygota</taxon>
        <taxon>Neoptera</taxon>
        <taxon>Endopterygota</taxon>
        <taxon>Diptera</taxon>
        <taxon>Nematocera</taxon>
        <taxon>Culicoidea</taxon>
        <taxon>Culicidae</taxon>
        <taxon>Anophelinae</taxon>
        <taxon>Anopheles</taxon>
        <taxon>Anopheles maculatus group</taxon>
    </lineage>
</organism>
<evidence type="ECO:0000313" key="2">
    <source>
        <dbReference type="EnsemblMetazoa" id="AMAM013267-PA"/>
    </source>
</evidence>
<accession>A0A182STU6</accession>
<reference evidence="2" key="2">
    <citation type="submission" date="2020-05" db="UniProtKB">
        <authorList>
            <consortium name="EnsemblMetazoa"/>
        </authorList>
    </citation>
    <scope>IDENTIFICATION</scope>
    <source>
        <strain evidence="2">maculatus3</strain>
    </source>
</reference>